<evidence type="ECO:0000313" key="5">
    <source>
        <dbReference type="EMBL" id="ARE87613.1"/>
    </source>
</evidence>
<dbReference type="InterPro" id="IPR050624">
    <property type="entry name" value="HTH-type_Tx_Regulator"/>
</dbReference>
<dbReference type="PROSITE" id="PS50977">
    <property type="entry name" value="HTH_TETR_2"/>
    <property type="match status" value="1"/>
</dbReference>
<dbReference type="AlphaFoldDB" id="A0AAC9WG75"/>
<dbReference type="EMBL" id="CP017603">
    <property type="protein sequence ID" value="AOY77103.1"/>
    <property type="molecule type" value="Genomic_DNA"/>
</dbReference>
<dbReference type="Pfam" id="PF00440">
    <property type="entry name" value="TetR_N"/>
    <property type="match status" value="1"/>
</dbReference>
<evidence type="ECO:0000313" key="4">
    <source>
        <dbReference type="EMBL" id="AOY77103.1"/>
    </source>
</evidence>
<feature type="domain" description="HTH tetR-type" evidence="3">
    <location>
        <begin position="17"/>
        <end position="77"/>
    </location>
</feature>
<keyword evidence="6" id="KW-1185">Reference proteome</keyword>
<evidence type="ECO:0000256" key="1">
    <source>
        <dbReference type="ARBA" id="ARBA00023125"/>
    </source>
</evidence>
<dbReference type="Proteomes" id="UP000177894">
    <property type="component" value="Chromosome"/>
</dbReference>
<evidence type="ECO:0000313" key="6">
    <source>
        <dbReference type="Proteomes" id="UP000177894"/>
    </source>
</evidence>
<organism evidence="5 7">
    <name type="scientific">Clostridium formicaceticum</name>
    <dbReference type="NCBI Taxonomy" id="1497"/>
    <lineage>
        <taxon>Bacteria</taxon>
        <taxon>Bacillati</taxon>
        <taxon>Bacillota</taxon>
        <taxon>Clostridia</taxon>
        <taxon>Eubacteriales</taxon>
        <taxon>Clostridiaceae</taxon>
        <taxon>Clostridium</taxon>
    </lineage>
</organism>
<keyword evidence="1 2" id="KW-0238">DNA-binding</keyword>
<reference evidence="4 6" key="1">
    <citation type="submission" date="2016-10" db="EMBL/GenBank/DDBJ databases">
        <title>Complete Genome Sequence of Acetogen Clostridium formicoaceticum ATCC 27076.</title>
        <authorList>
            <person name="Bao T."/>
            <person name="Cheng C."/>
            <person name="Zhao J."/>
            <person name="Yang S.-T."/>
            <person name="Wang J."/>
            <person name="Wang M."/>
        </authorList>
    </citation>
    <scope>NUCLEOTIDE SEQUENCE [LARGE SCALE GENOMIC DNA]</scope>
    <source>
        <strain evidence="4 6">ATCC 27076</strain>
    </source>
</reference>
<dbReference type="PANTHER" id="PTHR43479">
    <property type="entry name" value="ACREF/ENVCD OPERON REPRESSOR-RELATED"/>
    <property type="match status" value="1"/>
</dbReference>
<dbReference type="SUPFAM" id="SSF46689">
    <property type="entry name" value="Homeodomain-like"/>
    <property type="match status" value="1"/>
</dbReference>
<name>A0AAC9WG75_9CLOT</name>
<dbReference type="InterPro" id="IPR001647">
    <property type="entry name" value="HTH_TetR"/>
</dbReference>
<accession>A0AAC9WG75</accession>
<evidence type="ECO:0000313" key="7">
    <source>
        <dbReference type="Proteomes" id="UP000192478"/>
    </source>
</evidence>
<evidence type="ECO:0000256" key="2">
    <source>
        <dbReference type="PROSITE-ProRule" id="PRU00335"/>
    </source>
</evidence>
<dbReference type="EMBL" id="CP020559">
    <property type="protein sequence ID" value="ARE87613.1"/>
    <property type="molecule type" value="Genomic_DNA"/>
</dbReference>
<dbReference type="GO" id="GO:0003677">
    <property type="term" value="F:DNA binding"/>
    <property type="evidence" value="ECO:0007669"/>
    <property type="project" value="UniProtKB-UniRule"/>
</dbReference>
<dbReference type="InterPro" id="IPR009057">
    <property type="entry name" value="Homeodomain-like_sf"/>
</dbReference>
<dbReference type="InterPro" id="IPR039532">
    <property type="entry name" value="TetR_C_Firmicutes"/>
</dbReference>
<dbReference type="Gene3D" id="1.10.357.10">
    <property type="entry name" value="Tetracycline Repressor, domain 2"/>
    <property type="match status" value="1"/>
</dbReference>
<dbReference type="Proteomes" id="UP000192478">
    <property type="component" value="Chromosome"/>
</dbReference>
<feature type="DNA-binding region" description="H-T-H motif" evidence="2">
    <location>
        <begin position="40"/>
        <end position="59"/>
    </location>
</feature>
<sequence>MFEKPLEKGKKEDLRVRRTYKLLLNALTSLLEEKSFEEINVTDICAKAMVHRTTFYKHFNDKYHLLEVGIATLIKNFDQASLMGGNFEYPKQYYMSVIKHALEYLAANKKRSLLVLVTGGSGSLMTTLHKLLAEEIKRKLEENEKKGVVYYVPIRIIAEFHAGALLSLAKWWLENKMSVPEEEMIKYVDLMINGNNYVFTPDSLKIPKT</sequence>
<evidence type="ECO:0000259" key="3">
    <source>
        <dbReference type="PROSITE" id="PS50977"/>
    </source>
</evidence>
<dbReference type="RefSeq" id="WP_070969894.1">
    <property type="nucleotide sequence ID" value="NZ_CP017603.1"/>
</dbReference>
<dbReference type="Pfam" id="PF14278">
    <property type="entry name" value="TetR_C_8"/>
    <property type="match status" value="1"/>
</dbReference>
<protein>
    <submittedName>
        <fullName evidence="5">Bacterial regulatory protein, tetR family</fullName>
    </submittedName>
</protein>
<dbReference type="PANTHER" id="PTHR43479:SF7">
    <property type="entry name" value="TETR-FAMILY TRANSCRIPTIONAL REGULATOR"/>
    <property type="match status" value="1"/>
</dbReference>
<reference evidence="5 7" key="2">
    <citation type="submission" date="2017-03" db="EMBL/GenBank/DDBJ databases">
        <title>Complete sequence of Clostridium formicaceticum DSM 92.</title>
        <authorList>
            <person name="Poehlein A."/>
            <person name="Karl M."/>
            <person name="Bengelsdorf F.R."/>
            <person name="Duerre P."/>
            <person name="Daniel R."/>
        </authorList>
    </citation>
    <scope>NUCLEOTIDE SEQUENCE [LARGE SCALE GENOMIC DNA]</scope>
    <source>
        <strain evidence="5 7">DSM 92</strain>
    </source>
</reference>
<proteinExistence type="predicted"/>
<dbReference type="KEGG" id="cfm:BJL90_15350"/>
<gene>
    <name evidence="4" type="ORF">BJL90_15350</name>
    <name evidence="5" type="ORF">CLFO_20130</name>
</gene>